<reference evidence="1" key="1">
    <citation type="submission" date="2023-10" db="EMBL/GenBank/DDBJ databases">
        <authorList>
            <person name="Domelevo Entfellner J.-B."/>
        </authorList>
    </citation>
    <scope>NUCLEOTIDE SEQUENCE</scope>
</reference>
<keyword evidence="2" id="KW-1185">Reference proteome</keyword>
<evidence type="ECO:0000313" key="2">
    <source>
        <dbReference type="Proteomes" id="UP001189624"/>
    </source>
</evidence>
<sequence length="90" mass="10031">MHSHISSITNGVNNDREPRDIDMATFCNIFTNQMLQNILYHTEPEMIWALGCCLCHGPRPTALNAFGMQATSMTSGNYGDNINVNRSGRI</sequence>
<dbReference type="AlphaFoldDB" id="A0AA86T503"/>
<accession>A0AA86T503</accession>
<organism evidence="1 2">
    <name type="scientific">Sphenostylis stenocarpa</name>
    <dbReference type="NCBI Taxonomy" id="92480"/>
    <lineage>
        <taxon>Eukaryota</taxon>
        <taxon>Viridiplantae</taxon>
        <taxon>Streptophyta</taxon>
        <taxon>Embryophyta</taxon>
        <taxon>Tracheophyta</taxon>
        <taxon>Spermatophyta</taxon>
        <taxon>Magnoliopsida</taxon>
        <taxon>eudicotyledons</taxon>
        <taxon>Gunneridae</taxon>
        <taxon>Pentapetalae</taxon>
        <taxon>rosids</taxon>
        <taxon>fabids</taxon>
        <taxon>Fabales</taxon>
        <taxon>Fabaceae</taxon>
        <taxon>Papilionoideae</taxon>
        <taxon>50 kb inversion clade</taxon>
        <taxon>NPAAA clade</taxon>
        <taxon>indigoferoid/millettioid clade</taxon>
        <taxon>Phaseoleae</taxon>
        <taxon>Sphenostylis</taxon>
    </lineage>
</organism>
<dbReference type="EMBL" id="OY731403">
    <property type="protein sequence ID" value="CAJ1963200.1"/>
    <property type="molecule type" value="Genomic_DNA"/>
</dbReference>
<protein>
    <submittedName>
        <fullName evidence="1">Uncharacterized protein</fullName>
    </submittedName>
</protein>
<evidence type="ECO:0000313" key="1">
    <source>
        <dbReference type="EMBL" id="CAJ1963200.1"/>
    </source>
</evidence>
<name>A0AA86T503_9FABA</name>
<gene>
    <name evidence="1" type="ORF">AYBTSS11_LOCUS19647</name>
</gene>
<dbReference type="Proteomes" id="UP001189624">
    <property type="component" value="Chromosome 6"/>
</dbReference>
<proteinExistence type="predicted"/>
<dbReference type="Gramene" id="rna-AYBTSS11_LOCUS19647">
    <property type="protein sequence ID" value="CAJ1963200.1"/>
    <property type="gene ID" value="gene-AYBTSS11_LOCUS19647"/>
</dbReference>